<dbReference type="InParanoid" id="Q19982"/>
<reference evidence="2 3" key="1">
    <citation type="journal article" date="1998" name="Science">
        <title>Genome sequence of the nematode C. elegans: a platform for investigating biology.</title>
        <authorList>
            <consortium name="The C. elegans sequencing consortium"/>
            <person name="Sulson J.E."/>
            <person name="Waterston R."/>
        </authorList>
    </citation>
    <scope>NUCLEOTIDE SEQUENCE [LARGE SCALE GENOMIC DNA]</scope>
    <source>
        <strain evidence="2 3">Bristol N2</strain>
    </source>
</reference>
<dbReference type="AGR" id="WB:WBGene00009357"/>
<sequence>MDRENTEKLCRRFSILNEFQNKQPAQYAFQKLKNAFPDLQIEEVEYWYKQGTRGFEEVFRNTCLDSSSLFPEPKEHHIHRRMPENFNYVLPLKIEKISLCLGRNFVEINVSRDGSYETKEFMAFYHVDAKKCKIQKQGEPFQKLSAKNYVDAALDIFQEICDAPKLEVNALRVEVAEQNLPETTRSAFFEKLQKMLWAMYPFNLELRQLKMVEIEEKEIMLILPYIDPNEEFELSIIVKKHERKMDMRRIMNTVHWGNKSSLKTKGVLITCPITHFYNCAKVDATVFALTPQEITDYVKKLLYMETTITSISQDWKSKIKFEGDTALHILESNKFCQRLNSNTYRCMANDRCVFVTFCHQGVKIASRR</sequence>
<dbReference type="PIR" id="T21695">
    <property type="entry name" value="T21695"/>
</dbReference>
<dbReference type="Pfam" id="PF01827">
    <property type="entry name" value="FTH"/>
    <property type="match status" value="1"/>
</dbReference>
<keyword evidence="3" id="KW-1185">Reference proteome</keyword>
<accession>Q19982</accession>
<protein>
    <submittedName>
        <fullName evidence="2">DUF38 domain-containing protein</fullName>
    </submittedName>
</protein>
<dbReference type="Bgee" id="WBGene00009357">
    <property type="expression patterns" value="Expressed in larva"/>
</dbReference>
<dbReference type="HOGENOM" id="CLU_642882_0_0_1"/>
<dbReference type="AlphaFoldDB" id="Q19982"/>
<evidence type="ECO:0000313" key="4">
    <source>
        <dbReference type="WormBase" id="F33C8.2"/>
    </source>
</evidence>
<feature type="domain" description="DUF38" evidence="1">
    <location>
        <begin position="188"/>
        <end position="307"/>
    </location>
</feature>
<evidence type="ECO:0000259" key="1">
    <source>
        <dbReference type="Pfam" id="PF01827"/>
    </source>
</evidence>
<evidence type="ECO:0000313" key="3">
    <source>
        <dbReference type="Proteomes" id="UP000001940"/>
    </source>
</evidence>
<organism evidence="2 3">
    <name type="scientific">Caenorhabditis elegans</name>
    <dbReference type="NCBI Taxonomy" id="6239"/>
    <lineage>
        <taxon>Eukaryota</taxon>
        <taxon>Metazoa</taxon>
        <taxon>Ecdysozoa</taxon>
        <taxon>Nematoda</taxon>
        <taxon>Chromadorea</taxon>
        <taxon>Rhabditida</taxon>
        <taxon>Rhabditina</taxon>
        <taxon>Rhabditomorpha</taxon>
        <taxon>Rhabditoidea</taxon>
        <taxon>Rhabditidae</taxon>
        <taxon>Peloderinae</taxon>
        <taxon>Caenorhabditis</taxon>
    </lineage>
</organism>
<name>Q19982_CAEEL</name>
<gene>
    <name evidence="2" type="ORF">CELE_F33C8.2</name>
    <name evidence="2 4" type="ORF">F33C8.2</name>
</gene>
<dbReference type="EMBL" id="BX284606">
    <property type="protein sequence ID" value="CAA93654.3"/>
    <property type="molecule type" value="Genomic_DNA"/>
</dbReference>
<dbReference type="WormBase" id="F33C8.2">
    <property type="protein sequence ID" value="CE53182"/>
    <property type="gene ID" value="WBGene00009357"/>
</dbReference>
<dbReference type="UCSC" id="F33C8.2">
    <property type="organism name" value="c. elegans"/>
</dbReference>
<evidence type="ECO:0000313" key="2">
    <source>
        <dbReference type="EMBL" id="CAA93654.3"/>
    </source>
</evidence>
<dbReference type="Proteomes" id="UP000001940">
    <property type="component" value="Chromosome X"/>
</dbReference>
<dbReference type="InterPro" id="IPR002900">
    <property type="entry name" value="DUF38/FTH_CAE_spp"/>
</dbReference>
<proteinExistence type="predicted"/>